<reference evidence="1 2" key="1">
    <citation type="submission" date="2017-10" db="EMBL/GenBank/DDBJ databases">
        <title>Genomics of the genus Arcobacter.</title>
        <authorList>
            <person name="Perez-Cataluna A."/>
            <person name="Figueras M.J."/>
        </authorList>
    </citation>
    <scope>NUCLEOTIDE SEQUENCE [LARGE SCALE GENOMIC DNA]</scope>
    <source>
        <strain evidence="1 2">CECT 9230</strain>
    </source>
</reference>
<protein>
    <submittedName>
        <fullName evidence="1">TIGR02757 family protein</fullName>
    </submittedName>
</protein>
<dbReference type="AlphaFoldDB" id="A0A366MWR5"/>
<dbReference type="RefSeq" id="WP_113892812.1">
    <property type="nucleotide sequence ID" value="NZ_JANJGA010000003.1"/>
</dbReference>
<dbReference type="InterPro" id="IPR011257">
    <property type="entry name" value="DNA_glycosylase"/>
</dbReference>
<organism evidence="1 2">
    <name type="scientific">Aliarcobacter vitoriensis</name>
    <dbReference type="NCBI Taxonomy" id="2011099"/>
    <lineage>
        <taxon>Bacteria</taxon>
        <taxon>Pseudomonadati</taxon>
        <taxon>Campylobacterota</taxon>
        <taxon>Epsilonproteobacteria</taxon>
        <taxon>Campylobacterales</taxon>
        <taxon>Arcobacteraceae</taxon>
        <taxon>Aliarcobacter</taxon>
    </lineage>
</organism>
<proteinExistence type="predicted"/>
<sequence length="259" mass="30607">MTQKDIELKELLDIESNSRNTDFELSYEKPDPLLIAKRQSDDEAILLCALFAYGNAKLIVKFLDSLDFSLLNESEEKIEKWLKNHYYRFQNSQDVIMAFKSFRRLKQESSLEELFYQGYKKENSVLEGIDFVIQKIKEKANYSSQGFDFLVGNSLKRDKNGFIKEMGNAPYKRWNMFLRWMVRKDSLDLGLWQKIDKKDLILPLDTHTFNVSLKLGLLSRKTYDLKSALLITEKLKEFDKNDPIKYDFAIYRLGQEKMI</sequence>
<dbReference type="GO" id="GO:0003824">
    <property type="term" value="F:catalytic activity"/>
    <property type="evidence" value="ECO:0007669"/>
    <property type="project" value="InterPro"/>
</dbReference>
<dbReference type="Proteomes" id="UP000252669">
    <property type="component" value="Unassembled WGS sequence"/>
</dbReference>
<accession>A0A366MWR5</accession>
<gene>
    <name evidence="1" type="ORF">CRU91_01870</name>
</gene>
<dbReference type="EMBL" id="PDKB01000002">
    <property type="protein sequence ID" value="RBQ30050.1"/>
    <property type="molecule type" value="Genomic_DNA"/>
</dbReference>
<comment type="caution">
    <text evidence="1">The sequence shown here is derived from an EMBL/GenBank/DDBJ whole genome shotgun (WGS) entry which is preliminary data.</text>
</comment>
<dbReference type="InterPro" id="IPR014127">
    <property type="entry name" value="CHP02757"/>
</dbReference>
<dbReference type="SUPFAM" id="SSF48150">
    <property type="entry name" value="DNA-glycosylase"/>
    <property type="match status" value="1"/>
</dbReference>
<evidence type="ECO:0000313" key="2">
    <source>
        <dbReference type="Proteomes" id="UP000252669"/>
    </source>
</evidence>
<keyword evidence="2" id="KW-1185">Reference proteome</keyword>
<name>A0A366MWR5_9BACT</name>
<evidence type="ECO:0000313" key="1">
    <source>
        <dbReference type="EMBL" id="RBQ30050.1"/>
    </source>
</evidence>
<dbReference type="NCBIfam" id="TIGR02757">
    <property type="entry name" value="TIGR02757 family protein"/>
    <property type="match status" value="1"/>
</dbReference>
<dbReference type="GO" id="GO:0006281">
    <property type="term" value="P:DNA repair"/>
    <property type="evidence" value="ECO:0007669"/>
    <property type="project" value="InterPro"/>
</dbReference>
<dbReference type="OrthoDB" id="9773332at2"/>
<dbReference type="Pfam" id="PF09674">
    <property type="entry name" value="DUF2400"/>
    <property type="match status" value="1"/>
</dbReference>